<evidence type="ECO:0000313" key="7">
    <source>
        <dbReference type="EMBL" id="MBC5725238.1"/>
    </source>
</evidence>
<dbReference type="GO" id="GO:0005524">
    <property type="term" value="F:ATP binding"/>
    <property type="evidence" value="ECO:0007669"/>
    <property type="project" value="UniProtKB-UniRule"/>
</dbReference>
<evidence type="ECO:0000256" key="2">
    <source>
        <dbReference type="ARBA" id="ARBA00022741"/>
    </source>
</evidence>
<dbReference type="EMBL" id="JACOPL010000005">
    <property type="protein sequence ID" value="MBC5725238.1"/>
    <property type="molecule type" value="Genomic_DNA"/>
</dbReference>
<comment type="function">
    <text evidence="5">Acts both as a biotin--[acetyl-CoA-carboxylase] ligase and a repressor.</text>
</comment>
<dbReference type="Pfam" id="PF03099">
    <property type="entry name" value="BPL_LplA_LipB"/>
    <property type="match status" value="1"/>
</dbReference>
<dbReference type="SUPFAM" id="SSF50037">
    <property type="entry name" value="C-terminal domain of transcriptional repressors"/>
    <property type="match status" value="1"/>
</dbReference>
<dbReference type="InterPro" id="IPR008988">
    <property type="entry name" value="Transcriptional_repressor_C"/>
</dbReference>
<evidence type="ECO:0000259" key="6">
    <source>
        <dbReference type="PROSITE" id="PS51733"/>
    </source>
</evidence>
<dbReference type="NCBIfam" id="TIGR00121">
    <property type="entry name" value="birA_ligase"/>
    <property type="match status" value="1"/>
</dbReference>
<evidence type="ECO:0000256" key="1">
    <source>
        <dbReference type="ARBA" id="ARBA00022598"/>
    </source>
</evidence>
<dbReference type="SUPFAM" id="SSF55681">
    <property type="entry name" value="Class II aaRS and biotin synthetases"/>
    <property type="match status" value="1"/>
</dbReference>
<dbReference type="EC" id="6.3.4.15" evidence="5"/>
<keyword evidence="2 5" id="KW-0547">Nucleotide-binding</keyword>
<feature type="binding site" evidence="5">
    <location>
        <begin position="95"/>
        <end position="97"/>
    </location>
    <ligand>
        <name>biotin</name>
        <dbReference type="ChEBI" id="CHEBI:57586"/>
    </ligand>
</feature>
<gene>
    <name evidence="5" type="primary">birA</name>
    <name evidence="7" type="ORF">H8S45_07180</name>
</gene>
<dbReference type="GO" id="GO:0006355">
    <property type="term" value="P:regulation of DNA-templated transcription"/>
    <property type="evidence" value="ECO:0007669"/>
    <property type="project" value="UniProtKB-UniRule"/>
</dbReference>
<keyword evidence="5" id="KW-0678">Repressor</keyword>
<keyword evidence="8" id="KW-1185">Reference proteome</keyword>
<dbReference type="Proteomes" id="UP000606499">
    <property type="component" value="Unassembled WGS sequence"/>
</dbReference>
<dbReference type="InterPro" id="IPR013196">
    <property type="entry name" value="HTH_11"/>
</dbReference>
<dbReference type="HAMAP" id="MF_00978">
    <property type="entry name" value="Bifunct_BirA"/>
    <property type="match status" value="1"/>
</dbReference>
<dbReference type="Pfam" id="PF02237">
    <property type="entry name" value="BPL_C"/>
    <property type="match status" value="1"/>
</dbReference>
<dbReference type="InterPro" id="IPR003142">
    <property type="entry name" value="BPL_C"/>
</dbReference>
<accession>A0A923LV50</accession>
<feature type="binding site" evidence="5">
    <location>
        <begin position="122"/>
        <end position="124"/>
    </location>
    <ligand>
        <name>biotin</name>
        <dbReference type="ChEBI" id="CHEBI:57586"/>
    </ligand>
</feature>
<proteinExistence type="inferred from homology"/>
<dbReference type="GO" id="GO:0004077">
    <property type="term" value="F:biotin--[biotin carboxyl-carrier protein] ligase activity"/>
    <property type="evidence" value="ECO:0007669"/>
    <property type="project" value="UniProtKB-UniRule"/>
</dbReference>
<protein>
    <recommendedName>
        <fullName evidence="5">Bifunctional ligase/repressor BirA</fullName>
    </recommendedName>
    <alternativeName>
        <fullName evidence="5">Biotin--[acetyl-CoA-carboxylase] ligase</fullName>
        <ecNumber evidence="5">6.3.4.15</ecNumber>
    </alternativeName>
    <alternativeName>
        <fullName evidence="5">Biotin--protein ligase</fullName>
    </alternativeName>
    <alternativeName>
        <fullName evidence="5">Biotin-[acetyl-CoA carboxylase] synthetase</fullName>
    </alternativeName>
</protein>
<feature type="DNA-binding region" description="H-T-H motif" evidence="5">
    <location>
        <begin position="24"/>
        <end position="43"/>
    </location>
</feature>
<dbReference type="GO" id="GO:0003677">
    <property type="term" value="F:DNA binding"/>
    <property type="evidence" value="ECO:0007669"/>
    <property type="project" value="UniProtKB-UniRule"/>
</dbReference>
<dbReference type="PROSITE" id="PS51733">
    <property type="entry name" value="BPL_LPL_CATALYTIC"/>
    <property type="match status" value="1"/>
</dbReference>
<keyword evidence="3 5" id="KW-0067">ATP-binding</keyword>
<feature type="binding site" evidence="5">
    <location>
        <position position="118"/>
    </location>
    <ligand>
        <name>biotin</name>
        <dbReference type="ChEBI" id="CHEBI:57586"/>
    </ligand>
</feature>
<dbReference type="InterPro" id="IPR036390">
    <property type="entry name" value="WH_DNA-bd_sf"/>
</dbReference>
<evidence type="ECO:0000313" key="8">
    <source>
        <dbReference type="Proteomes" id="UP000606499"/>
    </source>
</evidence>
<reference evidence="7" key="1">
    <citation type="submission" date="2020-08" db="EMBL/GenBank/DDBJ databases">
        <title>Genome public.</title>
        <authorList>
            <person name="Liu C."/>
            <person name="Sun Q."/>
        </authorList>
    </citation>
    <scope>NUCLEOTIDE SEQUENCE</scope>
    <source>
        <strain evidence="7">NSJ-28</strain>
    </source>
</reference>
<evidence type="ECO:0000256" key="4">
    <source>
        <dbReference type="ARBA" id="ARBA00023267"/>
    </source>
</evidence>
<evidence type="ECO:0000256" key="5">
    <source>
        <dbReference type="HAMAP-Rule" id="MF_00978"/>
    </source>
</evidence>
<sequence length="327" mass="34807">MIRLAVKDAVLRALEQARGERLSGGMLAERLGVSRAAVHKAIGVLRSEGLAIDGVPGEGYRLAPDDDSLTAAGVQALLDTDFVGRDMLVVPSLTSTNTVLKERYLHRPHGFTLLAEAQTGGRGRLGRSFSAPAGTGVYQTILLHPSLPLSHIQFVTIAAAVAVAEAIERTADFCPQIKWVNDVLMHGRKLCGILTEATIEGETGTVSSLVVGIGVNLRPNPAWPEEVRQVAGALSEFGAVPRRAAFAAAVLSRFERAYALLESGREAELLDRYRSRLCCIGRPVTVITPAGKYQADCTGLDGNGHLLVRDAQGAVRTLSSGEISIRL</sequence>
<keyword evidence="5" id="KW-0238">DNA-binding</keyword>
<dbReference type="InterPro" id="IPR036388">
    <property type="entry name" value="WH-like_DNA-bd_sf"/>
</dbReference>
<dbReference type="RefSeq" id="WP_054327565.1">
    <property type="nucleotide sequence ID" value="NZ_JACOPL010000005.1"/>
</dbReference>
<dbReference type="InterPro" id="IPR004143">
    <property type="entry name" value="BPL_LPL_catalytic"/>
</dbReference>
<feature type="domain" description="BPL/LPL catalytic" evidence="6">
    <location>
        <begin position="72"/>
        <end position="262"/>
    </location>
</feature>
<dbReference type="GO" id="GO:0016740">
    <property type="term" value="F:transferase activity"/>
    <property type="evidence" value="ECO:0007669"/>
    <property type="project" value="UniProtKB-ARBA"/>
</dbReference>
<dbReference type="InterPro" id="IPR030855">
    <property type="entry name" value="Bifunct_BirA"/>
</dbReference>
<dbReference type="SUPFAM" id="SSF46785">
    <property type="entry name" value="Winged helix' DNA-binding domain"/>
    <property type="match status" value="1"/>
</dbReference>
<dbReference type="InterPro" id="IPR045864">
    <property type="entry name" value="aa-tRNA-synth_II/BPL/LPL"/>
</dbReference>
<dbReference type="GO" id="GO:0009249">
    <property type="term" value="P:protein lipoylation"/>
    <property type="evidence" value="ECO:0007669"/>
    <property type="project" value="UniProtKB-ARBA"/>
</dbReference>
<keyword evidence="1 5" id="KW-0436">Ligase</keyword>
<keyword evidence="5" id="KW-0805">Transcription regulation</keyword>
<dbReference type="PANTHER" id="PTHR12835:SF5">
    <property type="entry name" value="BIOTIN--PROTEIN LIGASE"/>
    <property type="match status" value="1"/>
</dbReference>
<dbReference type="InterPro" id="IPR004408">
    <property type="entry name" value="Biotin_CoA_COase_ligase"/>
</dbReference>
<evidence type="ECO:0000256" key="3">
    <source>
        <dbReference type="ARBA" id="ARBA00022840"/>
    </source>
</evidence>
<organism evidence="7 8">
    <name type="scientific">Agathobaculum faecis</name>
    <dbReference type="NCBI Taxonomy" id="2763013"/>
    <lineage>
        <taxon>Bacteria</taxon>
        <taxon>Bacillati</taxon>
        <taxon>Bacillota</taxon>
        <taxon>Clostridia</taxon>
        <taxon>Eubacteriales</taxon>
        <taxon>Butyricicoccaceae</taxon>
        <taxon>Agathobaculum</taxon>
    </lineage>
</organism>
<dbReference type="CDD" id="cd16442">
    <property type="entry name" value="BPL"/>
    <property type="match status" value="1"/>
</dbReference>
<dbReference type="PANTHER" id="PTHR12835">
    <property type="entry name" value="BIOTIN PROTEIN LIGASE"/>
    <property type="match status" value="1"/>
</dbReference>
<comment type="similarity">
    <text evidence="5">Belongs to the biotin--protein ligase family.</text>
</comment>
<dbReference type="Pfam" id="PF08279">
    <property type="entry name" value="HTH_11"/>
    <property type="match status" value="1"/>
</dbReference>
<dbReference type="GO" id="GO:0005737">
    <property type="term" value="C:cytoplasm"/>
    <property type="evidence" value="ECO:0007669"/>
    <property type="project" value="TreeGrafter"/>
</dbReference>
<dbReference type="Gene3D" id="1.10.10.10">
    <property type="entry name" value="Winged helix-like DNA-binding domain superfamily/Winged helix DNA-binding domain"/>
    <property type="match status" value="1"/>
</dbReference>
<keyword evidence="4 5" id="KW-0092">Biotin</keyword>
<feature type="binding site" evidence="5">
    <location>
        <position position="189"/>
    </location>
    <ligand>
        <name>biotin</name>
        <dbReference type="ChEBI" id="CHEBI:57586"/>
    </ligand>
</feature>
<keyword evidence="5" id="KW-0804">Transcription</keyword>
<dbReference type="Gene3D" id="2.30.30.100">
    <property type="match status" value="1"/>
</dbReference>
<dbReference type="AlphaFoldDB" id="A0A923LV50"/>
<comment type="caution">
    <text evidence="7">The sequence shown here is derived from an EMBL/GenBank/DDBJ whole genome shotgun (WGS) entry which is preliminary data.</text>
</comment>
<comment type="catalytic activity">
    <reaction evidence="5">
        <text>biotin + L-lysyl-[protein] + ATP = N(6)-biotinyl-L-lysyl-[protein] + AMP + diphosphate + H(+)</text>
        <dbReference type="Rhea" id="RHEA:11756"/>
        <dbReference type="Rhea" id="RHEA-COMP:9752"/>
        <dbReference type="Rhea" id="RHEA-COMP:10505"/>
        <dbReference type="ChEBI" id="CHEBI:15378"/>
        <dbReference type="ChEBI" id="CHEBI:29969"/>
        <dbReference type="ChEBI" id="CHEBI:30616"/>
        <dbReference type="ChEBI" id="CHEBI:33019"/>
        <dbReference type="ChEBI" id="CHEBI:57586"/>
        <dbReference type="ChEBI" id="CHEBI:83144"/>
        <dbReference type="ChEBI" id="CHEBI:456215"/>
        <dbReference type="EC" id="6.3.4.15"/>
    </reaction>
</comment>
<dbReference type="Gene3D" id="3.30.930.10">
    <property type="entry name" value="Bira Bifunctional Protein, Domain 2"/>
    <property type="match status" value="1"/>
</dbReference>
<name>A0A923LV50_9FIRM</name>